<dbReference type="Proteomes" id="UP000253551">
    <property type="component" value="Unassembled WGS sequence"/>
</dbReference>
<organism evidence="1 2">
    <name type="scientific">Rhizopus stolonifer</name>
    <name type="common">Rhizopus nigricans</name>
    <dbReference type="NCBI Taxonomy" id="4846"/>
    <lineage>
        <taxon>Eukaryota</taxon>
        <taxon>Fungi</taxon>
        <taxon>Fungi incertae sedis</taxon>
        <taxon>Mucoromycota</taxon>
        <taxon>Mucoromycotina</taxon>
        <taxon>Mucoromycetes</taxon>
        <taxon>Mucorales</taxon>
        <taxon>Mucorineae</taxon>
        <taxon>Rhizopodaceae</taxon>
        <taxon>Rhizopus</taxon>
    </lineage>
</organism>
<name>A0A367KLK3_RHIST</name>
<comment type="caution">
    <text evidence="1">The sequence shown here is derived from an EMBL/GenBank/DDBJ whole genome shotgun (WGS) entry which is preliminary data.</text>
</comment>
<proteinExistence type="predicted"/>
<sequence length="192" mass="22061">MVGHKYKLSGGWCESTQNSRLHLLILFILSYIEESFSIDSKIFTSKFFTAVCEAVFLVSCIIVDETCHETRTLLLVAIIHVIIKEVSVVVDEEEVVKQSRDLSNFATTSQNPWRFMYSMYMDNADEEEDAGSIFDDINEGEVFDWEEEEESFIKTLKNSALNQPATKKRLTSRSLIFKKFQKVSASTRISKE</sequence>
<gene>
    <name evidence="1" type="ORF">CU098_001445</name>
</gene>
<evidence type="ECO:0000313" key="2">
    <source>
        <dbReference type="Proteomes" id="UP000253551"/>
    </source>
</evidence>
<dbReference type="AlphaFoldDB" id="A0A367KLK3"/>
<dbReference type="EMBL" id="PJQM01001166">
    <property type="protein sequence ID" value="RCI03039.1"/>
    <property type="molecule type" value="Genomic_DNA"/>
</dbReference>
<feature type="non-terminal residue" evidence="1">
    <location>
        <position position="192"/>
    </location>
</feature>
<keyword evidence="2" id="KW-1185">Reference proteome</keyword>
<protein>
    <submittedName>
        <fullName evidence="1">Uncharacterized protein</fullName>
    </submittedName>
</protein>
<evidence type="ECO:0000313" key="1">
    <source>
        <dbReference type="EMBL" id="RCI03039.1"/>
    </source>
</evidence>
<reference evidence="1 2" key="1">
    <citation type="journal article" date="2018" name="G3 (Bethesda)">
        <title>Phylogenetic and Phylogenomic Definition of Rhizopus Species.</title>
        <authorList>
            <person name="Gryganskyi A.P."/>
            <person name="Golan J."/>
            <person name="Dolatabadi S."/>
            <person name="Mondo S."/>
            <person name="Robb S."/>
            <person name="Idnurm A."/>
            <person name="Muszewska A."/>
            <person name="Steczkiewicz K."/>
            <person name="Masonjones S."/>
            <person name="Liao H.L."/>
            <person name="Gajdeczka M.T."/>
            <person name="Anike F."/>
            <person name="Vuek A."/>
            <person name="Anishchenko I.M."/>
            <person name="Voigt K."/>
            <person name="de Hoog G.S."/>
            <person name="Smith M.E."/>
            <person name="Heitman J."/>
            <person name="Vilgalys R."/>
            <person name="Stajich J.E."/>
        </authorList>
    </citation>
    <scope>NUCLEOTIDE SEQUENCE [LARGE SCALE GENOMIC DNA]</scope>
    <source>
        <strain evidence="1 2">LSU 92-RS-03</strain>
    </source>
</reference>
<accession>A0A367KLK3</accession>